<name>A0A9P5TEP2_GYMJU</name>
<feature type="region of interest" description="Disordered" evidence="1">
    <location>
        <begin position="326"/>
        <end position="381"/>
    </location>
</feature>
<gene>
    <name evidence="2" type="ORF">CPB84DRAFT_1754274</name>
</gene>
<evidence type="ECO:0000313" key="2">
    <source>
        <dbReference type="EMBL" id="KAF8870793.1"/>
    </source>
</evidence>
<keyword evidence="3" id="KW-1185">Reference proteome</keyword>
<proteinExistence type="predicted"/>
<evidence type="ECO:0000313" key="3">
    <source>
        <dbReference type="Proteomes" id="UP000724874"/>
    </source>
</evidence>
<feature type="compositionally biased region" description="Acidic residues" evidence="1">
    <location>
        <begin position="331"/>
        <end position="349"/>
    </location>
</feature>
<dbReference type="EMBL" id="JADNYJ010000334">
    <property type="protein sequence ID" value="KAF8870793.1"/>
    <property type="molecule type" value="Genomic_DNA"/>
</dbReference>
<organism evidence="2 3">
    <name type="scientific">Gymnopilus junonius</name>
    <name type="common">Spectacular rustgill mushroom</name>
    <name type="synonym">Gymnopilus spectabilis subsp. junonius</name>
    <dbReference type="NCBI Taxonomy" id="109634"/>
    <lineage>
        <taxon>Eukaryota</taxon>
        <taxon>Fungi</taxon>
        <taxon>Dikarya</taxon>
        <taxon>Basidiomycota</taxon>
        <taxon>Agaricomycotina</taxon>
        <taxon>Agaricomycetes</taxon>
        <taxon>Agaricomycetidae</taxon>
        <taxon>Agaricales</taxon>
        <taxon>Agaricineae</taxon>
        <taxon>Hymenogastraceae</taxon>
        <taxon>Gymnopilus</taxon>
    </lineage>
</organism>
<protein>
    <submittedName>
        <fullName evidence="2">Uncharacterized protein</fullName>
    </submittedName>
</protein>
<reference evidence="2" key="1">
    <citation type="submission" date="2020-11" db="EMBL/GenBank/DDBJ databases">
        <authorList>
            <consortium name="DOE Joint Genome Institute"/>
            <person name="Ahrendt S."/>
            <person name="Riley R."/>
            <person name="Andreopoulos W."/>
            <person name="LaButti K."/>
            <person name="Pangilinan J."/>
            <person name="Ruiz-duenas F.J."/>
            <person name="Barrasa J.M."/>
            <person name="Sanchez-Garcia M."/>
            <person name="Camarero S."/>
            <person name="Miyauchi S."/>
            <person name="Serrano A."/>
            <person name="Linde D."/>
            <person name="Babiker R."/>
            <person name="Drula E."/>
            <person name="Ayuso-Fernandez I."/>
            <person name="Pacheco R."/>
            <person name="Padilla G."/>
            <person name="Ferreira P."/>
            <person name="Barriuso J."/>
            <person name="Kellner H."/>
            <person name="Castanera R."/>
            <person name="Alfaro M."/>
            <person name="Ramirez L."/>
            <person name="Pisabarro A.G."/>
            <person name="Kuo A."/>
            <person name="Tritt A."/>
            <person name="Lipzen A."/>
            <person name="He G."/>
            <person name="Yan M."/>
            <person name="Ng V."/>
            <person name="Cullen D."/>
            <person name="Martin F."/>
            <person name="Rosso M.-N."/>
            <person name="Henrissat B."/>
            <person name="Hibbett D."/>
            <person name="Martinez A.T."/>
            <person name="Grigoriev I.V."/>
        </authorList>
    </citation>
    <scope>NUCLEOTIDE SEQUENCE</scope>
    <source>
        <strain evidence="2">AH 44721</strain>
    </source>
</reference>
<sequence>MVEWPVTYDDEMFHARGWSGTFSMQTKVTINWMSQYLREYIRDALESNGLDWGMGLVFLHQIHGIKNATTYSHTDAAAEESLVKFLKKNLLISPEADSYDELLQSRKWWIDVGVEVASDQEQCLAWRMDSHFDIVQQCITSVSSSQYTHNMLIHLPSISGCRITPGQHAQGEFKVNYMQMYTTDKALIYCKDQGHHGKFITCEDVLKGKGGNYTQHLFDLYWNAAVGTYCLAHLEVHIPLAHTSRILLSVDHGLLIDSLISLKPSAWWAIKMVFEWQQEGPADLRSTNEVLLLTMVCVWILNGLHSTPDMGPSSYCTGADPDILAYGCPTEESDDEDSSSDELTDSDDEQPPHKRHRTSNTAAAVPYDPGSDLENNKNVGNMPDEPISVNVLLTHLWCQFLLDLTVKAPNQKGVHKPSYCILTAEQCLSITEATYQNMMLLDYFLDFHNTIKKKYDKFYWVPFAQTDRIWGTKWMPTFKKSSNVDTRKAASQIFLNPCAKELIWLL</sequence>
<accession>A0A9P5TEP2</accession>
<dbReference type="Proteomes" id="UP000724874">
    <property type="component" value="Unassembled WGS sequence"/>
</dbReference>
<comment type="caution">
    <text evidence="2">The sequence shown here is derived from an EMBL/GenBank/DDBJ whole genome shotgun (WGS) entry which is preliminary data.</text>
</comment>
<dbReference type="OrthoDB" id="3261690at2759"/>
<dbReference type="AlphaFoldDB" id="A0A9P5TEP2"/>
<evidence type="ECO:0000256" key="1">
    <source>
        <dbReference type="SAM" id="MobiDB-lite"/>
    </source>
</evidence>